<sequence length="128" mass="13413">MNAHPTELFLAFALASSGVVHLLPAVGVLSAQRLHGLYGVNAHDAVTLLLLRHRAVLFGILGVAFLAAAFLPAWRVGAGGVALFSMLSFVALAKDGVAVPSIRRIVRIDVVLSAMLGVALLLRLFVHG</sequence>
<comment type="caution">
    <text evidence="2">The sequence shown here is derived from an EMBL/GenBank/DDBJ whole genome shotgun (WGS) entry which is preliminary data.</text>
</comment>
<evidence type="ECO:0000256" key="1">
    <source>
        <dbReference type="SAM" id="Phobius"/>
    </source>
</evidence>
<dbReference type="OrthoDB" id="1495227at2"/>
<gene>
    <name evidence="2" type="ORF">DFR24_3746</name>
</gene>
<keyword evidence="1" id="KW-1133">Transmembrane helix</keyword>
<evidence type="ECO:0000313" key="3">
    <source>
        <dbReference type="Proteomes" id="UP000295341"/>
    </source>
</evidence>
<name>A0A4S3K791_9GAMM</name>
<accession>A0A4S3K791</accession>
<proteinExistence type="predicted"/>
<keyword evidence="3" id="KW-1185">Reference proteome</keyword>
<dbReference type="AlphaFoldDB" id="A0A4S3K791"/>
<dbReference type="RefSeq" id="WP_133882892.1">
    <property type="nucleotide sequence ID" value="NZ_MWIN01000007.1"/>
</dbReference>
<evidence type="ECO:0000313" key="2">
    <source>
        <dbReference type="EMBL" id="TDU26716.1"/>
    </source>
</evidence>
<dbReference type="EMBL" id="SOBT01000010">
    <property type="protein sequence ID" value="TDU26716.1"/>
    <property type="molecule type" value="Genomic_DNA"/>
</dbReference>
<protein>
    <recommendedName>
        <fullName evidence="4">Phosphopantetheine adenylyltransferase</fullName>
    </recommendedName>
</protein>
<reference evidence="2 3" key="1">
    <citation type="submission" date="2019-03" db="EMBL/GenBank/DDBJ databases">
        <title>Genomic Encyclopedia of Type Strains, Phase IV (KMG-IV): sequencing the most valuable type-strain genomes for metagenomic binning, comparative biology and taxonomic classification.</title>
        <authorList>
            <person name="Goeker M."/>
        </authorList>
    </citation>
    <scope>NUCLEOTIDE SEQUENCE [LARGE SCALE GENOMIC DNA]</scope>
    <source>
        <strain evidence="2 3">DSM 26377</strain>
    </source>
</reference>
<feature type="transmembrane region" description="Helical" evidence="1">
    <location>
        <begin position="81"/>
        <end position="99"/>
    </location>
</feature>
<feature type="transmembrane region" description="Helical" evidence="1">
    <location>
        <begin position="105"/>
        <end position="126"/>
    </location>
</feature>
<keyword evidence="1" id="KW-0812">Transmembrane</keyword>
<organism evidence="2 3">
    <name type="scientific">Panacagrimonas perspica</name>
    <dbReference type="NCBI Taxonomy" id="381431"/>
    <lineage>
        <taxon>Bacteria</taxon>
        <taxon>Pseudomonadati</taxon>
        <taxon>Pseudomonadota</taxon>
        <taxon>Gammaproteobacteria</taxon>
        <taxon>Nevskiales</taxon>
        <taxon>Nevskiaceae</taxon>
        <taxon>Panacagrimonas</taxon>
    </lineage>
</organism>
<keyword evidence="1" id="KW-0472">Membrane</keyword>
<dbReference type="Proteomes" id="UP000295341">
    <property type="component" value="Unassembled WGS sequence"/>
</dbReference>
<feature type="transmembrane region" description="Helical" evidence="1">
    <location>
        <begin position="55"/>
        <end position="74"/>
    </location>
</feature>
<evidence type="ECO:0008006" key="4">
    <source>
        <dbReference type="Google" id="ProtNLM"/>
    </source>
</evidence>